<comment type="caution">
    <text evidence="2">Lacks conserved residue(s) required for the propagation of feature annotation.</text>
</comment>
<name>A0A3M2KTV7_9NOCA</name>
<dbReference type="Pfam" id="PF01734">
    <property type="entry name" value="Patatin"/>
    <property type="match status" value="1"/>
</dbReference>
<evidence type="ECO:0000259" key="3">
    <source>
        <dbReference type="PROSITE" id="PS51635"/>
    </source>
</evidence>
<comment type="caution">
    <text evidence="4">The sequence shown here is derived from an EMBL/GenBank/DDBJ whole genome shotgun (WGS) entry which is preliminary data.</text>
</comment>
<dbReference type="Proteomes" id="UP000279275">
    <property type="component" value="Unassembled WGS sequence"/>
</dbReference>
<keyword evidence="5" id="KW-1185">Reference proteome</keyword>
<evidence type="ECO:0000256" key="1">
    <source>
        <dbReference type="ARBA" id="ARBA00023098"/>
    </source>
</evidence>
<evidence type="ECO:0000256" key="2">
    <source>
        <dbReference type="PROSITE-ProRule" id="PRU01161"/>
    </source>
</evidence>
<proteinExistence type="predicted"/>
<protein>
    <submittedName>
        <fullName evidence="4">Patatin-like phospholipase family protein</fullName>
    </submittedName>
</protein>
<feature type="domain" description="PNPLA" evidence="3">
    <location>
        <begin position="2"/>
        <end position="202"/>
    </location>
</feature>
<gene>
    <name evidence="4" type="ORF">EBN03_32635</name>
</gene>
<dbReference type="SUPFAM" id="SSF52151">
    <property type="entry name" value="FabD/lysophospholipase-like"/>
    <property type="match status" value="1"/>
</dbReference>
<reference evidence="4 5" key="1">
    <citation type="submission" date="2018-10" db="EMBL/GenBank/DDBJ databases">
        <title>Isolation from cow dung.</title>
        <authorList>
            <person name="Ling L."/>
        </authorList>
    </citation>
    <scope>NUCLEOTIDE SEQUENCE [LARGE SCALE GENOMIC DNA]</scope>
    <source>
        <strain evidence="4 5">NEAU-LL90</strain>
    </source>
</reference>
<feature type="active site" description="Proton acceptor" evidence="2">
    <location>
        <position position="189"/>
    </location>
</feature>
<dbReference type="InterPro" id="IPR016035">
    <property type="entry name" value="Acyl_Trfase/lysoPLipase"/>
</dbReference>
<dbReference type="AlphaFoldDB" id="A0A3M2KTV7"/>
<keyword evidence="2" id="KW-0378">Hydrolase</keyword>
<feature type="active site" description="Nucleophile" evidence="2">
    <location>
        <position position="38"/>
    </location>
</feature>
<dbReference type="Gene3D" id="3.40.1090.10">
    <property type="entry name" value="Cytosolic phospholipase A2 catalytic domain"/>
    <property type="match status" value="1"/>
</dbReference>
<sequence>MVLGGAGSAGNAWVIGVVAGLFDAGLDVTDADLIIGTSSGSTTAAQLTSAIRPPELYAATVAAAPPPRRGPGGGRPPHAVGNLLEQTSAIIAAATDPADMRRKLGAAALELDATTDSAAQAQRRALVASRLPSQDWPETLVRIVAVDAHTGEPVVFDRDSGVGLADAVTASTSGPGGPPHTIGDHRYIDGGYRAGENADLATGYERVLVLSPFGGRSRTPEEWGLHLATQIDQLRATGSSVETVFPAGDAVAIFALGANQMDPAQRPPAARAGYDQGRALAAHLTDFWR</sequence>
<dbReference type="EMBL" id="RFFH01000029">
    <property type="protein sequence ID" value="RMI27890.1"/>
    <property type="molecule type" value="Genomic_DNA"/>
</dbReference>
<evidence type="ECO:0000313" key="5">
    <source>
        <dbReference type="Proteomes" id="UP000279275"/>
    </source>
</evidence>
<accession>A0A3M2KTV7</accession>
<dbReference type="GO" id="GO:0016042">
    <property type="term" value="P:lipid catabolic process"/>
    <property type="evidence" value="ECO:0007669"/>
    <property type="project" value="UniProtKB-UniRule"/>
</dbReference>
<keyword evidence="1 2" id="KW-0443">Lipid metabolism</keyword>
<evidence type="ECO:0000313" key="4">
    <source>
        <dbReference type="EMBL" id="RMI27890.1"/>
    </source>
</evidence>
<organism evidence="4 5">
    <name type="scientific">Nocardia stercoris</name>
    <dbReference type="NCBI Taxonomy" id="2483361"/>
    <lineage>
        <taxon>Bacteria</taxon>
        <taxon>Bacillati</taxon>
        <taxon>Actinomycetota</taxon>
        <taxon>Actinomycetes</taxon>
        <taxon>Mycobacteriales</taxon>
        <taxon>Nocardiaceae</taxon>
        <taxon>Nocardia</taxon>
    </lineage>
</organism>
<feature type="short sequence motif" description="GXSXG" evidence="2">
    <location>
        <begin position="36"/>
        <end position="40"/>
    </location>
</feature>
<dbReference type="GO" id="GO:0016787">
    <property type="term" value="F:hydrolase activity"/>
    <property type="evidence" value="ECO:0007669"/>
    <property type="project" value="UniProtKB-UniRule"/>
</dbReference>
<keyword evidence="2" id="KW-0442">Lipid degradation</keyword>
<dbReference type="InterPro" id="IPR002641">
    <property type="entry name" value="PNPLA_dom"/>
</dbReference>
<dbReference type="PROSITE" id="PS51635">
    <property type="entry name" value="PNPLA"/>
    <property type="match status" value="1"/>
</dbReference>
<dbReference type="OrthoDB" id="2339873at2"/>
<feature type="short sequence motif" description="DGA/G" evidence="2">
    <location>
        <begin position="189"/>
        <end position="191"/>
    </location>
</feature>